<dbReference type="InterPro" id="IPR036394">
    <property type="entry name" value="Ribosomal_uL22_sf"/>
</dbReference>
<dbReference type="InterPro" id="IPR001063">
    <property type="entry name" value="Ribosomal_uL22"/>
</dbReference>
<accession>A0A7I8VW76</accession>
<keyword evidence="2 6" id="KW-0689">Ribosomal protein</keyword>
<dbReference type="GO" id="GO:0006412">
    <property type="term" value="P:translation"/>
    <property type="evidence" value="ECO:0007669"/>
    <property type="project" value="InterPro"/>
</dbReference>
<keyword evidence="3 6" id="KW-0687">Ribonucleoprotein</keyword>
<protein>
    <recommendedName>
        <fullName evidence="4">Large ribosomal subunit protein uL22m</fullName>
    </recommendedName>
    <alternativeName>
        <fullName evidence="5">39S ribosomal protein L22, mitochondrial</fullName>
    </alternativeName>
</protein>
<evidence type="ECO:0000256" key="5">
    <source>
        <dbReference type="ARBA" id="ARBA00035506"/>
    </source>
</evidence>
<reference evidence="7 8" key="1">
    <citation type="submission" date="2020-08" db="EMBL/GenBank/DDBJ databases">
        <authorList>
            <person name="Hejnol A."/>
        </authorList>
    </citation>
    <scope>NUCLEOTIDE SEQUENCE [LARGE SCALE GENOMIC DNA]</scope>
</reference>
<dbReference type="Proteomes" id="UP000549394">
    <property type="component" value="Unassembled WGS sequence"/>
</dbReference>
<dbReference type="PANTHER" id="PTHR13501:SF8">
    <property type="entry name" value="LARGE RIBOSOMAL SUBUNIT PROTEIN UL22M"/>
    <property type="match status" value="1"/>
</dbReference>
<dbReference type="GO" id="GO:0003735">
    <property type="term" value="F:structural constituent of ribosome"/>
    <property type="evidence" value="ECO:0007669"/>
    <property type="project" value="InterPro"/>
</dbReference>
<dbReference type="Pfam" id="PF00237">
    <property type="entry name" value="Ribosomal_L22"/>
    <property type="match status" value="1"/>
</dbReference>
<comment type="similarity">
    <text evidence="1 6">Belongs to the universal ribosomal protein uL22 family.</text>
</comment>
<organism evidence="7 8">
    <name type="scientific">Dimorphilus gyrociliatus</name>
    <dbReference type="NCBI Taxonomy" id="2664684"/>
    <lineage>
        <taxon>Eukaryota</taxon>
        <taxon>Metazoa</taxon>
        <taxon>Spiralia</taxon>
        <taxon>Lophotrochozoa</taxon>
        <taxon>Annelida</taxon>
        <taxon>Polychaeta</taxon>
        <taxon>Polychaeta incertae sedis</taxon>
        <taxon>Dinophilidae</taxon>
        <taxon>Dimorphilus</taxon>
    </lineage>
</organism>
<evidence type="ECO:0000313" key="8">
    <source>
        <dbReference type="Proteomes" id="UP000549394"/>
    </source>
</evidence>
<evidence type="ECO:0000256" key="6">
    <source>
        <dbReference type="RuleBase" id="RU004005"/>
    </source>
</evidence>
<sequence length="209" mass="24980">MLATISRLTLNERTWLPAVQCISKYIHTTDINLQEYHKIRDTKVWNRMNEIVYPPQRNDEKRRPAEIWHSRENIKYSYKKLWYIAAMIRGMSIDEALKQLSFYPRKGAIPVREVLLEAQEKAVLENNVEFKSNLWIAESKVERGLIVKGIRKHARMRFGTIHYRYTNYFVKLQEGNPPKDYYTPVDPSGKEKYEEKMKNLRKRTIIFGL</sequence>
<comment type="caution">
    <text evidence="7">The sequence shown here is derived from an EMBL/GenBank/DDBJ whole genome shotgun (WGS) entry which is preliminary data.</text>
</comment>
<dbReference type="GO" id="GO:0005762">
    <property type="term" value="C:mitochondrial large ribosomal subunit"/>
    <property type="evidence" value="ECO:0007669"/>
    <property type="project" value="TreeGrafter"/>
</dbReference>
<evidence type="ECO:0000313" key="7">
    <source>
        <dbReference type="EMBL" id="CAD5118842.1"/>
    </source>
</evidence>
<dbReference type="EMBL" id="CAJFCJ010000009">
    <property type="protein sequence ID" value="CAD5118842.1"/>
    <property type="molecule type" value="Genomic_DNA"/>
</dbReference>
<dbReference type="InterPro" id="IPR047867">
    <property type="entry name" value="Ribosomal_uL22_bac/org-type"/>
</dbReference>
<evidence type="ECO:0000256" key="1">
    <source>
        <dbReference type="ARBA" id="ARBA00009451"/>
    </source>
</evidence>
<evidence type="ECO:0000256" key="4">
    <source>
        <dbReference type="ARBA" id="ARBA00035286"/>
    </source>
</evidence>
<proteinExistence type="inferred from homology"/>
<evidence type="ECO:0000256" key="2">
    <source>
        <dbReference type="ARBA" id="ARBA00022980"/>
    </source>
</evidence>
<dbReference type="OrthoDB" id="416470at2759"/>
<gene>
    <name evidence="7" type="ORF">DGYR_LOCUS7158</name>
</gene>
<dbReference type="AlphaFoldDB" id="A0A7I8VW76"/>
<dbReference type="PANTHER" id="PTHR13501">
    <property type="entry name" value="CHLOROPLAST 50S RIBOSOMAL PROTEIN L22-RELATED"/>
    <property type="match status" value="1"/>
</dbReference>
<keyword evidence="8" id="KW-1185">Reference proteome</keyword>
<dbReference type="Gene3D" id="3.90.470.10">
    <property type="entry name" value="Ribosomal protein L22/L17"/>
    <property type="match status" value="1"/>
</dbReference>
<evidence type="ECO:0000256" key="3">
    <source>
        <dbReference type="ARBA" id="ARBA00023274"/>
    </source>
</evidence>
<name>A0A7I8VW76_9ANNE</name>
<dbReference type="SUPFAM" id="SSF54843">
    <property type="entry name" value="Ribosomal protein L22"/>
    <property type="match status" value="1"/>
</dbReference>